<keyword evidence="2" id="KW-1185">Reference proteome</keyword>
<dbReference type="Gene3D" id="1.20.1250.10">
    <property type="match status" value="1"/>
</dbReference>
<accession>A0A9Q1GBV6</accession>
<evidence type="ECO:0000313" key="2">
    <source>
        <dbReference type="Proteomes" id="UP001152622"/>
    </source>
</evidence>
<dbReference type="InterPro" id="IPR009079">
    <property type="entry name" value="4_helix_cytokine-like_core"/>
</dbReference>
<evidence type="ECO:0000313" key="1">
    <source>
        <dbReference type="EMBL" id="KAJ8381361.1"/>
    </source>
</evidence>
<sequence length="84" mass="10119">MVNLFFLKKLEILTSNYRKVKRTFSHGRDACEGLQAIKVNEFKTQLQALHELMEVYDKACNLGNEKNKRRRRRQVHQRRMTQLL</sequence>
<protein>
    <submittedName>
        <fullName evidence="1">Uncharacterized protein</fullName>
    </submittedName>
</protein>
<proteinExistence type="predicted"/>
<dbReference type="Proteomes" id="UP001152622">
    <property type="component" value="Chromosome 1"/>
</dbReference>
<organism evidence="1 2">
    <name type="scientific">Synaphobranchus kaupii</name>
    <name type="common">Kaup's arrowtooth eel</name>
    <dbReference type="NCBI Taxonomy" id="118154"/>
    <lineage>
        <taxon>Eukaryota</taxon>
        <taxon>Metazoa</taxon>
        <taxon>Chordata</taxon>
        <taxon>Craniata</taxon>
        <taxon>Vertebrata</taxon>
        <taxon>Euteleostomi</taxon>
        <taxon>Actinopterygii</taxon>
        <taxon>Neopterygii</taxon>
        <taxon>Teleostei</taxon>
        <taxon>Anguilliformes</taxon>
        <taxon>Synaphobranchidae</taxon>
        <taxon>Synaphobranchus</taxon>
    </lineage>
</organism>
<dbReference type="EMBL" id="JAINUF010000001">
    <property type="protein sequence ID" value="KAJ8381361.1"/>
    <property type="molecule type" value="Genomic_DNA"/>
</dbReference>
<dbReference type="AlphaFoldDB" id="A0A9Q1GBV6"/>
<name>A0A9Q1GBV6_SYNKA</name>
<gene>
    <name evidence="1" type="ORF">SKAU_G00021390</name>
</gene>
<comment type="caution">
    <text evidence="1">The sequence shown here is derived from an EMBL/GenBank/DDBJ whole genome shotgun (WGS) entry which is preliminary data.</text>
</comment>
<reference evidence="1" key="1">
    <citation type="journal article" date="2023" name="Science">
        <title>Genome structures resolve the early diversification of teleost fishes.</title>
        <authorList>
            <person name="Parey E."/>
            <person name="Louis A."/>
            <person name="Montfort J."/>
            <person name="Bouchez O."/>
            <person name="Roques C."/>
            <person name="Iampietro C."/>
            <person name="Lluch J."/>
            <person name="Castinel A."/>
            <person name="Donnadieu C."/>
            <person name="Desvignes T."/>
            <person name="Floi Bucao C."/>
            <person name="Jouanno E."/>
            <person name="Wen M."/>
            <person name="Mejri S."/>
            <person name="Dirks R."/>
            <person name="Jansen H."/>
            <person name="Henkel C."/>
            <person name="Chen W.J."/>
            <person name="Zahm M."/>
            <person name="Cabau C."/>
            <person name="Klopp C."/>
            <person name="Thompson A.W."/>
            <person name="Robinson-Rechavi M."/>
            <person name="Braasch I."/>
            <person name="Lecointre G."/>
            <person name="Bobe J."/>
            <person name="Postlethwait J.H."/>
            <person name="Berthelot C."/>
            <person name="Roest Crollius H."/>
            <person name="Guiguen Y."/>
        </authorList>
    </citation>
    <scope>NUCLEOTIDE SEQUENCE</scope>
    <source>
        <strain evidence="1">WJC10195</strain>
    </source>
</reference>